<reference evidence="1 2" key="2">
    <citation type="journal article" date="2022" name="Mol. Ecol. Resour.">
        <title>The genomes of chicory, endive, great burdock and yacon provide insights into Asteraceae paleo-polyploidization history and plant inulin production.</title>
        <authorList>
            <person name="Fan W."/>
            <person name="Wang S."/>
            <person name="Wang H."/>
            <person name="Wang A."/>
            <person name="Jiang F."/>
            <person name="Liu H."/>
            <person name="Zhao H."/>
            <person name="Xu D."/>
            <person name="Zhang Y."/>
        </authorList>
    </citation>
    <scope>NUCLEOTIDE SEQUENCE [LARGE SCALE GENOMIC DNA]</scope>
    <source>
        <strain evidence="2">cv. Yunnan</strain>
        <tissue evidence="1">Leaves</tissue>
    </source>
</reference>
<name>A0ACB9GLS9_9ASTR</name>
<dbReference type="EMBL" id="CM042031">
    <property type="protein sequence ID" value="KAI3783956.1"/>
    <property type="molecule type" value="Genomic_DNA"/>
</dbReference>
<keyword evidence="2" id="KW-1185">Reference proteome</keyword>
<accession>A0ACB9GLS9</accession>
<proteinExistence type="predicted"/>
<reference evidence="2" key="1">
    <citation type="journal article" date="2022" name="Mol. Ecol. Resour.">
        <title>The genomes of chicory, endive, great burdock and yacon provide insights into Asteraceae palaeo-polyploidization history and plant inulin production.</title>
        <authorList>
            <person name="Fan W."/>
            <person name="Wang S."/>
            <person name="Wang H."/>
            <person name="Wang A."/>
            <person name="Jiang F."/>
            <person name="Liu H."/>
            <person name="Zhao H."/>
            <person name="Xu D."/>
            <person name="Zhang Y."/>
        </authorList>
    </citation>
    <scope>NUCLEOTIDE SEQUENCE [LARGE SCALE GENOMIC DNA]</scope>
    <source>
        <strain evidence="2">cv. Yunnan</strain>
    </source>
</reference>
<protein>
    <submittedName>
        <fullName evidence="1">Uncharacterized protein</fullName>
    </submittedName>
</protein>
<comment type="caution">
    <text evidence="1">The sequence shown here is derived from an EMBL/GenBank/DDBJ whole genome shotgun (WGS) entry which is preliminary data.</text>
</comment>
<evidence type="ECO:0000313" key="1">
    <source>
        <dbReference type="EMBL" id="KAI3783956.1"/>
    </source>
</evidence>
<gene>
    <name evidence="1" type="ORF">L1987_43047</name>
</gene>
<evidence type="ECO:0000313" key="2">
    <source>
        <dbReference type="Proteomes" id="UP001056120"/>
    </source>
</evidence>
<organism evidence="1 2">
    <name type="scientific">Smallanthus sonchifolius</name>
    <dbReference type="NCBI Taxonomy" id="185202"/>
    <lineage>
        <taxon>Eukaryota</taxon>
        <taxon>Viridiplantae</taxon>
        <taxon>Streptophyta</taxon>
        <taxon>Embryophyta</taxon>
        <taxon>Tracheophyta</taxon>
        <taxon>Spermatophyta</taxon>
        <taxon>Magnoliopsida</taxon>
        <taxon>eudicotyledons</taxon>
        <taxon>Gunneridae</taxon>
        <taxon>Pentapetalae</taxon>
        <taxon>asterids</taxon>
        <taxon>campanulids</taxon>
        <taxon>Asterales</taxon>
        <taxon>Asteraceae</taxon>
        <taxon>Asteroideae</taxon>
        <taxon>Heliantheae alliance</taxon>
        <taxon>Millerieae</taxon>
        <taxon>Smallanthus</taxon>
    </lineage>
</organism>
<dbReference type="Proteomes" id="UP001056120">
    <property type="component" value="Linkage Group LG14"/>
</dbReference>
<sequence>MMVGGGKTAVGSGDGDGDGCGDGNGASLELFTTGTKTVVTAIEWAMAEFLKNKEIMSKVREELSRELNANSIMKSDLSKFTYFNACIKETLRLHPVVPVLIPRRALEACEVMNYKIPENAQVWVNVWAISHDPKVWEDPYTFKPERFLGSNIDFTGHDFEFIPFGGGAGGCAPVYPVVLRVCKPC</sequence>